<evidence type="ECO:0000256" key="1">
    <source>
        <dbReference type="ARBA" id="ARBA00004202"/>
    </source>
</evidence>
<comment type="subcellular location">
    <subcellularLocation>
        <location evidence="1">Cell membrane</location>
        <topology evidence="1">Peripheral membrane protein</topology>
    </subcellularLocation>
</comment>
<keyword evidence="4" id="KW-1003">Cell membrane</keyword>
<dbReference type="RefSeq" id="WP_388104440.1">
    <property type="nucleotide sequence ID" value="NZ_JBIAHM010000002.1"/>
</dbReference>
<dbReference type="PROSITE" id="PS50893">
    <property type="entry name" value="ABC_TRANSPORTER_2"/>
    <property type="match status" value="1"/>
</dbReference>
<accession>A0ABW6LX00</accession>
<evidence type="ECO:0000256" key="6">
    <source>
        <dbReference type="ARBA" id="ARBA00022840"/>
    </source>
</evidence>
<dbReference type="PANTHER" id="PTHR43297:SF2">
    <property type="entry name" value="DIPEPTIDE TRANSPORT ATP-BINDING PROTEIN DPPD"/>
    <property type="match status" value="1"/>
</dbReference>
<dbReference type="InterPro" id="IPR003593">
    <property type="entry name" value="AAA+_ATPase"/>
</dbReference>
<dbReference type="SMART" id="SM00382">
    <property type="entry name" value="AAA"/>
    <property type="match status" value="1"/>
</dbReference>
<comment type="caution">
    <text evidence="9">The sequence shown here is derived from an EMBL/GenBank/DDBJ whole genome shotgun (WGS) entry which is preliminary data.</text>
</comment>
<keyword evidence="7" id="KW-0472">Membrane</keyword>
<comment type="similarity">
    <text evidence="2">Belongs to the ABC transporter superfamily.</text>
</comment>
<keyword evidence="5" id="KW-0547">Nucleotide-binding</keyword>
<evidence type="ECO:0000256" key="4">
    <source>
        <dbReference type="ARBA" id="ARBA00022475"/>
    </source>
</evidence>
<dbReference type="EMBL" id="JBIAHM010000002">
    <property type="protein sequence ID" value="MFE9598416.1"/>
    <property type="molecule type" value="Genomic_DNA"/>
</dbReference>
<evidence type="ECO:0000256" key="5">
    <source>
        <dbReference type="ARBA" id="ARBA00022741"/>
    </source>
</evidence>
<dbReference type="NCBIfam" id="TIGR01727">
    <property type="entry name" value="oligo_HPY"/>
    <property type="match status" value="1"/>
</dbReference>
<dbReference type="InterPro" id="IPR013563">
    <property type="entry name" value="Oligopep_ABC_C"/>
</dbReference>
<feature type="domain" description="ABC transporter" evidence="8">
    <location>
        <begin position="11"/>
        <end position="261"/>
    </location>
</feature>
<reference evidence="9 10" key="1">
    <citation type="submission" date="2024-10" db="EMBL/GenBank/DDBJ databases">
        <title>The Natural Products Discovery Center: Release of the First 8490 Sequenced Strains for Exploring Actinobacteria Biosynthetic Diversity.</title>
        <authorList>
            <person name="Kalkreuter E."/>
            <person name="Kautsar S.A."/>
            <person name="Yang D."/>
            <person name="Bader C.D."/>
            <person name="Teijaro C.N."/>
            <person name="Fluegel L."/>
            <person name="Davis C.M."/>
            <person name="Simpson J.R."/>
            <person name="Lauterbach L."/>
            <person name="Steele A.D."/>
            <person name="Gui C."/>
            <person name="Meng S."/>
            <person name="Li G."/>
            <person name="Viehrig K."/>
            <person name="Ye F."/>
            <person name="Su P."/>
            <person name="Kiefer A.F."/>
            <person name="Nichols A."/>
            <person name="Cepeda A.J."/>
            <person name="Yan W."/>
            <person name="Fan B."/>
            <person name="Jiang Y."/>
            <person name="Adhikari A."/>
            <person name="Zheng C.-J."/>
            <person name="Schuster L."/>
            <person name="Cowan T.M."/>
            <person name="Smanski M.J."/>
            <person name="Chevrette M.G."/>
            <person name="De Carvalho L.P.S."/>
            <person name="Shen B."/>
        </authorList>
    </citation>
    <scope>NUCLEOTIDE SEQUENCE [LARGE SCALE GENOMIC DNA]</scope>
    <source>
        <strain evidence="9 10">NPDC006488</strain>
    </source>
</reference>
<evidence type="ECO:0000256" key="2">
    <source>
        <dbReference type="ARBA" id="ARBA00005417"/>
    </source>
</evidence>
<dbReference type="InterPro" id="IPR027417">
    <property type="entry name" value="P-loop_NTPase"/>
</dbReference>
<organism evidence="9 10">
    <name type="scientific">Streptomyces hokutonensis</name>
    <dbReference type="NCBI Taxonomy" id="1306990"/>
    <lineage>
        <taxon>Bacteria</taxon>
        <taxon>Bacillati</taxon>
        <taxon>Actinomycetota</taxon>
        <taxon>Actinomycetes</taxon>
        <taxon>Kitasatosporales</taxon>
        <taxon>Streptomycetaceae</taxon>
        <taxon>Streptomyces</taxon>
    </lineage>
</organism>
<protein>
    <submittedName>
        <fullName evidence="9">ABC transporter ATP-binding protein</fullName>
    </submittedName>
</protein>
<keyword evidence="10" id="KW-1185">Reference proteome</keyword>
<name>A0ABW6LX00_9ACTN</name>
<dbReference type="Gene3D" id="3.40.50.300">
    <property type="entry name" value="P-loop containing nucleotide triphosphate hydrolases"/>
    <property type="match status" value="1"/>
</dbReference>
<dbReference type="InterPro" id="IPR050388">
    <property type="entry name" value="ABC_Ni/Peptide_Import"/>
</dbReference>
<dbReference type="CDD" id="cd03257">
    <property type="entry name" value="ABC_NikE_OppD_transporters"/>
    <property type="match status" value="1"/>
</dbReference>
<dbReference type="SUPFAM" id="SSF52540">
    <property type="entry name" value="P-loop containing nucleoside triphosphate hydrolases"/>
    <property type="match status" value="1"/>
</dbReference>
<evidence type="ECO:0000313" key="9">
    <source>
        <dbReference type="EMBL" id="MFE9598416.1"/>
    </source>
</evidence>
<dbReference type="InterPro" id="IPR017871">
    <property type="entry name" value="ABC_transporter-like_CS"/>
</dbReference>
<dbReference type="PROSITE" id="PS00211">
    <property type="entry name" value="ABC_TRANSPORTER_1"/>
    <property type="match status" value="1"/>
</dbReference>
<evidence type="ECO:0000256" key="3">
    <source>
        <dbReference type="ARBA" id="ARBA00022448"/>
    </source>
</evidence>
<proteinExistence type="inferred from homology"/>
<dbReference type="Pfam" id="PF00005">
    <property type="entry name" value="ABC_tran"/>
    <property type="match status" value="1"/>
</dbReference>
<keyword evidence="3" id="KW-0813">Transport</keyword>
<dbReference type="Pfam" id="PF08352">
    <property type="entry name" value="oligo_HPY"/>
    <property type="match status" value="1"/>
</dbReference>
<evidence type="ECO:0000313" key="10">
    <source>
        <dbReference type="Proteomes" id="UP001601303"/>
    </source>
</evidence>
<dbReference type="Proteomes" id="UP001601303">
    <property type="component" value="Unassembled WGS sequence"/>
</dbReference>
<sequence>MHEVPVTSAVLEVDDLSVEFGTEDGLVRAVRGVGYRLDRGESLGIVGESGSGKSVTALAVMGLLPTGAKVRGSVRFEGTELLGLSDARLSDLRGSGIAMIFQDPMTSLNPVYNVGYQISETLLRHNPEMKHKDARRRAVELLGTVGIPSPERRVDSYPHEMSGGMRQRVVIAIAMANDPDVIIADEPTTALDVTVQAQILEALETARAETGAALVLITHDLGVVAGHTDRVAVMYAGRIVETGSVEDIFYNPRMPYTLGLLGSLPRLDREEARLTPITGSPPSLLNLPPGCPFSPRCPMRRDVCDTDEPVLRRAGGDLHLSACHFADELVDTGADQIFDAVGADTEALARFADAAPATNPEEDPV</sequence>
<dbReference type="PANTHER" id="PTHR43297">
    <property type="entry name" value="OLIGOPEPTIDE TRANSPORT ATP-BINDING PROTEIN APPD"/>
    <property type="match status" value="1"/>
</dbReference>
<evidence type="ECO:0000259" key="8">
    <source>
        <dbReference type="PROSITE" id="PS50893"/>
    </source>
</evidence>
<dbReference type="InterPro" id="IPR003439">
    <property type="entry name" value="ABC_transporter-like_ATP-bd"/>
</dbReference>
<keyword evidence="6 9" id="KW-0067">ATP-binding</keyword>
<gene>
    <name evidence="9" type="ORF">ACFYNQ_07505</name>
</gene>
<dbReference type="GO" id="GO:0005524">
    <property type="term" value="F:ATP binding"/>
    <property type="evidence" value="ECO:0007669"/>
    <property type="project" value="UniProtKB-KW"/>
</dbReference>
<evidence type="ECO:0000256" key="7">
    <source>
        <dbReference type="ARBA" id="ARBA00023136"/>
    </source>
</evidence>